<dbReference type="SMART" id="SM00347">
    <property type="entry name" value="HTH_MARR"/>
    <property type="match status" value="1"/>
</dbReference>
<keyword evidence="2" id="KW-0238">DNA-binding</keyword>
<dbReference type="STRING" id="633440.SAMN05421869_12084"/>
<dbReference type="GO" id="GO:0006950">
    <property type="term" value="P:response to stress"/>
    <property type="evidence" value="ECO:0007669"/>
    <property type="project" value="TreeGrafter"/>
</dbReference>
<evidence type="ECO:0000313" key="2">
    <source>
        <dbReference type="EMBL" id="SDK92195.1"/>
    </source>
</evidence>
<dbReference type="AlphaFoldDB" id="A0A1G9FV26"/>
<evidence type="ECO:0000313" key="3">
    <source>
        <dbReference type="Proteomes" id="UP000199202"/>
    </source>
</evidence>
<dbReference type="EMBL" id="FNDJ01000020">
    <property type="protein sequence ID" value="SDK92195.1"/>
    <property type="molecule type" value="Genomic_DNA"/>
</dbReference>
<dbReference type="InterPro" id="IPR039422">
    <property type="entry name" value="MarR/SlyA-like"/>
</dbReference>
<dbReference type="OrthoDB" id="5195026at2"/>
<dbReference type="InterPro" id="IPR000835">
    <property type="entry name" value="HTH_MarR-typ"/>
</dbReference>
<dbReference type="PRINTS" id="PR00598">
    <property type="entry name" value="HTHMARR"/>
</dbReference>
<dbReference type="InterPro" id="IPR036388">
    <property type="entry name" value="WH-like_DNA-bd_sf"/>
</dbReference>
<name>A0A1G9FV26_9ACTN</name>
<dbReference type="PROSITE" id="PS50995">
    <property type="entry name" value="HTH_MARR_2"/>
    <property type="match status" value="1"/>
</dbReference>
<dbReference type="Pfam" id="PF12802">
    <property type="entry name" value="MarR_2"/>
    <property type="match status" value="1"/>
</dbReference>
<gene>
    <name evidence="2" type="ORF">SAMN05421869_12084</name>
</gene>
<evidence type="ECO:0000259" key="1">
    <source>
        <dbReference type="PROSITE" id="PS50995"/>
    </source>
</evidence>
<dbReference type="InterPro" id="IPR036390">
    <property type="entry name" value="WH_DNA-bd_sf"/>
</dbReference>
<keyword evidence="3" id="KW-1185">Reference proteome</keyword>
<dbReference type="SUPFAM" id="SSF46785">
    <property type="entry name" value="Winged helix' DNA-binding domain"/>
    <property type="match status" value="1"/>
</dbReference>
<dbReference type="PANTHER" id="PTHR33164">
    <property type="entry name" value="TRANSCRIPTIONAL REGULATOR, MARR FAMILY"/>
    <property type="match status" value="1"/>
</dbReference>
<sequence length="149" mass="16440">MPPTTPRIELPSVLEGRWQALRRLRSAVDDALDRALQAEHGISASEYAALAALAYSDDGGHLRQQVLADAIPLQQSSLSRLVSRLERTGLTERFHCPTDRRGVYTQITDRGREVVAAARTTYVAVLERSLAEACGDPELAPLVEHFRHA</sequence>
<feature type="domain" description="HTH marR-type" evidence="1">
    <location>
        <begin position="14"/>
        <end position="149"/>
    </location>
</feature>
<accession>A0A1G9FV26</accession>
<dbReference type="Proteomes" id="UP000199202">
    <property type="component" value="Unassembled WGS sequence"/>
</dbReference>
<proteinExistence type="predicted"/>
<dbReference type="PANTHER" id="PTHR33164:SF99">
    <property type="entry name" value="MARR FAMILY REGULATORY PROTEIN"/>
    <property type="match status" value="1"/>
</dbReference>
<dbReference type="Gene3D" id="1.10.10.10">
    <property type="entry name" value="Winged helix-like DNA-binding domain superfamily/Winged helix DNA-binding domain"/>
    <property type="match status" value="1"/>
</dbReference>
<dbReference type="GO" id="GO:0003677">
    <property type="term" value="F:DNA binding"/>
    <property type="evidence" value="ECO:0007669"/>
    <property type="project" value="UniProtKB-KW"/>
</dbReference>
<organism evidence="2 3">
    <name type="scientific">Nonomuraea jiangxiensis</name>
    <dbReference type="NCBI Taxonomy" id="633440"/>
    <lineage>
        <taxon>Bacteria</taxon>
        <taxon>Bacillati</taxon>
        <taxon>Actinomycetota</taxon>
        <taxon>Actinomycetes</taxon>
        <taxon>Streptosporangiales</taxon>
        <taxon>Streptosporangiaceae</taxon>
        <taxon>Nonomuraea</taxon>
    </lineage>
</organism>
<dbReference type="GO" id="GO:0003700">
    <property type="term" value="F:DNA-binding transcription factor activity"/>
    <property type="evidence" value="ECO:0007669"/>
    <property type="project" value="InterPro"/>
</dbReference>
<reference evidence="2 3" key="1">
    <citation type="submission" date="2016-10" db="EMBL/GenBank/DDBJ databases">
        <authorList>
            <person name="de Groot N.N."/>
        </authorList>
    </citation>
    <scope>NUCLEOTIDE SEQUENCE [LARGE SCALE GENOMIC DNA]</scope>
    <source>
        <strain evidence="2 3">CGMCC 4.6533</strain>
    </source>
</reference>
<protein>
    <submittedName>
        <fullName evidence="2">DNA-binding transcriptional regulator, MarR family</fullName>
    </submittedName>
</protein>